<proteinExistence type="predicted"/>
<dbReference type="EMBL" id="JAANBB010000145">
    <property type="protein sequence ID" value="KAF7548552.1"/>
    <property type="molecule type" value="Genomic_DNA"/>
</dbReference>
<feature type="region of interest" description="Disordered" evidence="1">
    <location>
        <begin position="346"/>
        <end position="706"/>
    </location>
</feature>
<name>A0A9P5LAB9_9HYPO</name>
<feature type="compositionally biased region" description="Low complexity" evidence="1">
    <location>
        <begin position="635"/>
        <end position="657"/>
    </location>
</feature>
<keyword evidence="3" id="KW-1185">Reference proteome</keyword>
<feature type="compositionally biased region" description="Polar residues" evidence="1">
    <location>
        <begin position="693"/>
        <end position="706"/>
    </location>
</feature>
<comment type="caution">
    <text evidence="2">The sequence shown here is derived from an EMBL/GenBank/DDBJ whole genome shotgun (WGS) entry which is preliminary data.</text>
</comment>
<feature type="region of interest" description="Disordered" evidence="1">
    <location>
        <begin position="758"/>
        <end position="779"/>
    </location>
</feature>
<evidence type="ECO:0000313" key="3">
    <source>
        <dbReference type="Proteomes" id="UP000722485"/>
    </source>
</evidence>
<evidence type="ECO:0000313" key="2">
    <source>
        <dbReference type="EMBL" id="KAF7548552.1"/>
    </source>
</evidence>
<feature type="compositionally biased region" description="Polar residues" evidence="1">
    <location>
        <begin position="625"/>
        <end position="634"/>
    </location>
</feature>
<dbReference type="AlphaFoldDB" id="A0A9P5LAB9"/>
<feature type="compositionally biased region" description="Polar residues" evidence="1">
    <location>
        <begin position="427"/>
        <end position="461"/>
    </location>
</feature>
<protein>
    <submittedName>
        <fullName evidence="2">Uncharacterized protein</fullName>
    </submittedName>
</protein>
<reference evidence="2" key="1">
    <citation type="submission" date="2020-03" db="EMBL/GenBank/DDBJ databases">
        <title>Draft Genome Sequence of Cylindrodendrum hubeiense.</title>
        <authorList>
            <person name="Buettner E."/>
            <person name="Kellner H."/>
        </authorList>
    </citation>
    <scope>NUCLEOTIDE SEQUENCE</scope>
    <source>
        <strain evidence="2">IHI 201604</strain>
    </source>
</reference>
<feature type="compositionally biased region" description="Low complexity" evidence="1">
    <location>
        <begin position="358"/>
        <end position="370"/>
    </location>
</feature>
<evidence type="ECO:0000256" key="1">
    <source>
        <dbReference type="SAM" id="MobiDB-lite"/>
    </source>
</evidence>
<gene>
    <name evidence="2" type="ORF">G7Z17_g6980</name>
</gene>
<accession>A0A9P5LAB9</accession>
<dbReference type="Proteomes" id="UP000722485">
    <property type="component" value="Unassembled WGS sequence"/>
</dbReference>
<organism evidence="2 3">
    <name type="scientific">Cylindrodendrum hubeiense</name>
    <dbReference type="NCBI Taxonomy" id="595255"/>
    <lineage>
        <taxon>Eukaryota</taxon>
        <taxon>Fungi</taxon>
        <taxon>Dikarya</taxon>
        <taxon>Ascomycota</taxon>
        <taxon>Pezizomycotina</taxon>
        <taxon>Sordariomycetes</taxon>
        <taxon>Hypocreomycetidae</taxon>
        <taxon>Hypocreales</taxon>
        <taxon>Nectriaceae</taxon>
        <taxon>Cylindrodendrum</taxon>
    </lineage>
</organism>
<sequence length="885" mass="98683">MLPNLRPVSKLTLSGIGTATMPPTTLAPLTFDKPSDLRIVLHPTPEDAATNTTISDHPRSELDDDESILSEMHASDDENIPVHPVPSMQEAFAESLHEVTNSQGGPGKPKLRELDAKGRREKLIEQGAQDEPFDTAWRYRPGQEQHEVYKLIAQITFGVYLLLQGLAADDSQVVSILQGHINEVDEFLEVMLEDFAQAHQDLTERIAHLQLPMGNRNAFEGMLEDRNFRAQILAGNEKIDHILARTNAAMKQWDDDIDAGLRSSEAFMDWLNEHNDDEWPDATPDLGKIFRAMKGNADGWLNAFDDLNNQAQDLNGLIIKLMTIVAEMEKTAGEVSRKTWATIPPFTLPVHAPGEDASSSPTTSQDRSSTPVGSIRSEDSASTLQATKRVEDPEVDTLSDFPLPGSTPLLPPRMSFHAAADPPPQVMTLSPSVYEQPTLSPSVYGQPTLSPTVYGQPTLSPTVYDDQPTLSPTVYDGKPKLTSNEPKREDPIQEEPEAEQSPFDDGPLFILQPRTYTPKLPEPLPSPMVKNSPPELKIQTQPPSRPQSRDLQLRPQSQDPHMFPQSRDSQMRPQSRDAQLRPQSRDPHMMPQSRDSQMRPQSRDPHMMPQSRDSQMRPQSRDPQMRPQSRSQTIASSRPQSRAQSQAQSPQVAQGQGFLQKKTSLRQRVSQKTTPPDSIHIPPRNATEAMSARPSTGTGMHQARMSQVPDSTYVSEMEVCPPHRLPRASSHADFSAAGRPQVMATPHSEQQQFYHPVHASPHSPLQQRPHTADPRDPQYRPSGYFPGHARQPSRMGGMSTLSSVTSATYDDDTATMASRATTQAGGKRLKKKKSALGWLKKAFSMDDDERAEYQARKAMQYNAQFHNEQPYFETSPKFLDGKRLR</sequence>
<feature type="compositionally biased region" description="Basic and acidic residues" evidence="1">
    <location>
        <begin position="574"/>
        <end position="588"/>
    </location>
</feature>
<feature type="compositionally biased region" description="Polar residues" evidence="1">
    <location>
        <begin position="666"/>
        <end position="676"/>
    </location>
</feature>
<dbReference type="OrthoDB" id="5389734at2759"/>